<dbReference type="InterPro" id="IPR011043">
    <property type="entry name" value="Gal_Oxase/kelch_b-propeller"/>
</dbReference>
<dbReference type="Proteomes" id="UP001341840">
    <property type="component" value="Unassembled WGS sequence"/>
</dbReference>
<dbReference type="Pfam" id="PF00646">
    <property type="entry name" value="F-box"/>
    <property type="match status" value="1"/>
</dbReference>
<dbReference type="PANTHER" id="PTHR31672">
    <property type="entry name" value="BNACNNG10540D PROTEIN"/>
    <property type="match status" value="1"/>
</dbReference>
<dbReference type="NCBIfam" id="TIGR01640">
    <property type="entry name" value="F_box_assoc_1"/>
    <property type="match status" value="1"/>
</dbReference>
<feature type="domain" description="F-box" evidence="1">
    <location>
        <begin position="6"/>
        <end position="51"/>
    </location>
</feature>
<gene>
    <name evidence="2" type="ORF">PIB30_061537</name>
</gene>
<sequence length="376" mass="42218">MKQQEEAEAEALPLELVEKILLFLPVKSLIRFRCVSKQWLSLISDSRFAKLHSDAADAAPTNNNTRVLYLSSEVSEARCVDVEASISCDYAIQLPLSCRHRRFDILGSSRGLILLGIHGNPNGTKLLLWNPVTGSHKAVPHPPDDPDVPWTGFHEAQHLWGGFGYDESTDDYFVVAGWVGGNDCTLLWFYFSVRTNSWNKIECDRHPKSAIYDDDRALFYNGAIHWLAVKIVDFKHVIVAFDLAGKNLSMISLPTDILVYSRKRKLVVLGGCLGISYFNKDGKTEIFIMKEYKVESSWTKLDIVLPCDYYDINPVCFTNGGELVGTKSNKLVKVSDDGASAESQTINWNHSKMLVFTEILLSFSEDIVGTGEDERK</sequence>
<dbReference type="SUPFAM" id="SSF81383">
    <property type="entry name" value="F-box domain"/>
    <property type="match status" value="1"/>
</dbReference>
<dbReference type="SUPFAM" id="SSF50965">
    <property type="entry name" value="Galactose oxidase, central domain"/>
    <property type="match status" value="1"/>
</dbReference>
<dbReference type="SMART" id="SM00256">
    <property type="entry name" value="FBOX"/>
    <property type="match status" value="1"/>
</dbReference>
<dbReference type="InterPro" id="IPR036047">
    <property type="entry name" value="F-box-like_dom_sf"/>
</dbReference>
<accession>A0ABU6QKQ8</accession>
<evidence type="ECO:0000313" key="2">
    <source>
        <dbReference type="EMBL" id="MED6112417.1"/>
    </source>
</evidence>
<proteinExistence type="predicted"/>
<dbReference type="Pfam" id="PF08268">
    <property type="entry name" value="FBA_3"/>
    <property type="match status" value="1"/>
</dbReference>
<dbReference type="EMBL" id="JASCZI010000559">
    <property type="protein sequence ID" value="MED6112417.1"/>
    <property type="molecule type" value="Genomic_DNA"/>
</dbReference>
<protein>
    <recommendedName>
        <fullName evidence="1">F-box domain-containing protein</fullName>
    </recommendedName>
</protein>
<dbReference type="PROSITE" id="PS50181">
    <property type="entry name" value="FBOX"/>
    <property type="match status" value="1"/>
</dbReference>
<dbReference type="InterPro" id="IPR013187">
    <property type="entry name" value="F-box-assoc_dom_typ3"/>
</dbReference>
<keyword evidence="3" id="KW-1185">Reference proteome</keyword>
<dbReference type="InterPro" id="IPR050796">
    <property type="entry name" value="SCF_F-box_component"/>
</dbReference>
<comment type="caution">
    <text evidence="2">The sequence shown here is derived from an EMBL/GenBank/DDBJ whole genome shotgun (WGS) entry which is preliminary data.</text>
</comment>
<organism evidence="2 3">
    <name type="scientific">Stylosanthes scabra</name>
    <dbReference type="NCBI Taxonomy" id="79078"/>
    <lineage>
        <taxon>Eukaryota</taxon>
        <taxon>Viridiplantae</taxon>
        <taxon>Streptophyta</taxon>
        <taxon>Embryophyta</taxon>
        <taxon>Tracheophyta</taxon>
        <taxon>Spermatophyta</taxon>
        <taxon>Magnoliopsida</taxon>
        <taxon>eudicotyledons</taxon>
        <taxon>Gunneridae</taxon>
        <taxon>Pentapetalae</taxon>
        <taxon>rosids</taxon>
        <taxon>fabids</taxon>
        <taxon>Fabales</taxon>
        <taxon>Fabaceae</taxon>
        <taxon>Papilionoideae</taxon>
        <taxon>50 kb inversion clade</taxon>
        <taxon>dalbergioids sensu lato</taxon>
        <taxon>Dalbergieae</taxon>
        <taxon>Pterocarpus clade</taxon>
        <taxon>Stylosanthes</taxon>
    </lineage>
</organism>
<evidence type="ECO:0000259" key="1">
    <source>
        <dbReference type="PROSITE" id="PS50181"/>
    </source>
</evidence>
<dbReference type="PANTHER" id="PTHR31672:SF13">
    <property type="entry name" value="F-BOX PROTEIN CPR30-LIKE"/>
    <property type="match status" value="1"/>
</dbReference>
<dbReference type="CDD" id="cd22157">
    <property type="entry name" value="F-box_AtFBW1-like"/>
    <property type="match status" value="1"/>
</dbReference>
<dbReference type="InterPro" id="IPR001810">
    <property type="entry name" value="F-box_dom"/>
</dbReference>
<dbReference type="Gene3D" id="1.20.1280.50">
    <property type="match status" value="1"/>
</dbReference>
<reference evidence="2 3" key="1">
    <citation type="journal article" date="2023" name="Plants (Basel)">
        <title>Bridging the Gap: Combining Genomics and Transcriptomics Approaches to Understand Stylosanthes scabra, an Orphan Legume from the Brazilian Caatinga.</title>
        <authorList>
            <person name="Ferreira-Neto J.R.C."/>
            <person name="da Silva M.D."/>
            <person name="Binneck E."/>
            <person name="de Melo N.F."/>
            <person name="da Silva R.H."/>
            <person name="de Melo A.L.T.M."/>
            <person name="Pandolfi V."/>
            <person name="Bustamante F.O."/>
            <person name="Brasileiro-Vidal A.C."/>
            <person name="Benko-Iseppon A.M."/>
        </authorList>
    </citation>
    <scope>NUCLEOTIDE SEQUENCE [LARGE SCALE GENOMIC DNA]</scope>
    <source>
        <tissue evidence="2">Leaves</tissue>
    </source>
</reference>
<dbReference type="InterPro" id="IPR017451">
    <property type="entry name" value="F-box-assoc_interact_dom"/>
</dbReference>
<name>A0ABU6QKQ8_9FABA</name>
<evidence type="ECO:0000313" key="3">
    <source>
        <dbReference type="Proteomes" id="UP001341840"/>
    </source>
</evidence>